<keyword evidence="1" id="KW-0175">Coiled coil</keyword>
<dbReference type="EMBL" id="JAUUTY010000007">
    <property type="protein sequence ID" value="KAK1604632.1"/>
    <property type="molecule type" value="Genomic_DNA"/>
</dbReference>
<accession>A0AAD8QNG8</accession>
<feature type="coiled-coil region" evidence="1">
    <location>
        <begin position="374"/>
        <end position="412"/>
    </location>
</feature>
<dbReference type="Proteomes" id="UP001231189">
    <property type="component" value="Unassembled WGS sequence"/>
</dbReference>
<sequence>MPAAECFASSLCTQAEVDALCEKHGVPKEFGATPAGDRRACTPPPPGSVCVYAHALETGLRFPLHPFFSEVLSHFGVAPGQLTPNGWRVLVGFVVLCHTTDVPPSLAVFRHFFSLRRKGWCFFRCKQGVGALFTGIKGPKSGKTWKRGFFFLSSPVPWSCPVCWYEQPPCKISTKCPVLSSQDNKSVAKLAHTYGAGVDLRAYLSEADLGAAFSSHLAGTSPPPPLQPSPRSTGSEGMGLLPADEAVAPAEKVKAEPVSCTPQLPGKKRKQDEVASAKGGLCRSELGTPPAAPNRRHLPVPDTHDGASADWEEARKVLDSIVPPRRQREFAAAKPSDVFASSFVAIRQAVNHVSYSLNHALELDQKQRAHEGDIAALGEQLAEVKAEFAAAKRAIDEERKNAKAELAAAKRATAAEVESAKTAAVQQFLGSKEYTRRVAEQALPAYERGAEDMKRVALRLNPRLDAAKLVLPLD</sequence>
<evidence type="ECO:0000256" key="2">
    <source>
        <dbReference type="SAM" id="MobiDB-lite"/>
    </source>
</evidence>
<organism evidence="4 5">
    <name type="scientific">Lolium multiflorum</name>
    <name type="common">Italian ryegrass</name>
    <name type="synonym">Lolium perenne subsp. multiflorum</name>
    <dbReference type="NCBI Taxonomy" id="4521"/>
    <lineage>
        <taxon>Eukaryota</taxon>
        <taxon>Viridiplantae</taxon>
        <taxon>Streptophyta</taxon>
        <taxon>Embryophyta</taxon>
        <taxon>Tracheophyta</taxon>
        <taxon>Spermatophyta</taxon>
        <taxon>Magnoliopsida</taxon>
        <taxon>Liliopsida</taxon>
        <taxon>Poales</taxon>
        <taxon>Poaceae</taxon>
        <taxon>BOP clade</taxon>
        <taxon>Pooideae</taxon>
        <taxon>Poodae</taxon>
        <taxon>Poeae</taxon>
        <taxon>Poeae Chloroplast Group 2 (Poeae type)</taxon>
        <taxon>Loliodinae</taxon>
        <taxon>Loliinae</taxon>
        <taxon>Lolium</taxon>
    </lineage>
</organism>
<feature type="domain" description="Transposase (putative) gypsy type" evidence="3">
    <location>
        <begin position="49"/>
        <end position="116"/>
    </location>
</feature>
<evidence type="ECO:0000259" key="3">
    <source>
        <dbReference type="Pfam" id="PF04195"/>
    </source>
</evidence>
<dbReference type="AlphaFoldDB" id="A0AAD8QNG8"/>
<evidence type="ECO:0000256" key="1">
    <source>
        <dbReference type="SAM" id="Coils"/>
    </source>
</evidence>
<dbReference type="PANTHER" id="PTHR31099:SF28">
    <property type="entry name" value="F5J5.12"/>
    <property type="match status" value="1"/>
</dbReference>
<keyword evidence="5" id="KW-1185">Reference proteome</keyword>
<protein>
    <recommendedName>
        <fullName evidence="3">Transposase (putative) gypsy type domain-containing protein</fullName>
    </recommendedName>
</protein>
<proteinExistence type="predicted"/>
<comment type="caution">
    <text evidence="4">The sequence shown here is derived from an EMBL/GenBank/DDBJ whole genome shotgun (WGS) entry which is preliminary data.</text>
</comment>
<name>A0AAD8QNG8_LOLMU</name>
<feature type="region of interest" description="Disordered" evidence="2">
    <location>
        <begin position="215"/>
        <end position="240"/>
    </location>
</feature>
<feature type="region of interest" description="Disordered" evidence="2">
    <location>
        <begin position="252"/>
        <end position="311"/>
    </location>
</feature>
<evidence type="ECO:0000313" key="4">
    <source>
        <dbReference type="EMBL" id="KAK1604632.1"/>
    </source>
</evidence>
<gene>
    <name evidence="4" type="ORF">QYE76_028305</name>
</gene>
<dbReference type="PANTHER" id="PTHR31099">
    <property type="entry name" value="OS06G0165300 PROTEIN"/>
    <property type="match status" value="1"/>
</dbReference>
<evidence type="ECO:0000313" key="5">
    <source>
        <dbReference type="Proteomes" id="UP001231189"/>
    </source>
</evidence>
<reference evidence="4" key="1">
    <citation type="submission" date="2023-07" db="EMBL/GenBank/DDBJ databases">
        <title>A chromosome-level genome assembly of Lolium multiflorum.</title>
        <authorList>
            <person name="Chen Y."/>
            <person name="Copetti D."/>
            <person name="Kolliker R."/>
            <person name="Studer B."/>
        </authorList>
    </citation>
    <scope>NUCLEOTIDE SEQUENCE</scope>
    <source>
        <strain evidence="4">02402/16</strain>
        <tissue evidence="4">Leaf</tissue>
    </source>
</reference>
<feature type="compositionally biased region" description="Basic and acidic residues" evidence="2">
    <location>
        <begin position="302"/>
        <end position="311"/>
    </location>
</feature>
<dbReference type="Pfam" id="PF04195">
    <property type="entry name" value="Transposase_28"/>
    <property type="match status" value="1"/>
</dbReference>
<dbReference type="InterPro" id="IPR007321">
    <property type="entry name" value="Transposase_28"/>
</dbReference>